<dbReference type="EMBL" id="CP001681">
    <property type="protein sequence ID" value="ACU03868.1"/>
    <property type="molecule type" value="Genomic_DNA"/>
</dbReference>
<evidence type="ECO:0000313" key="2">
    <source>
        <dbReference type="EMBL" id="ACU03868.1"/>
    </source>
</evidence>
<dbReference type="AlphaFoldDB" id="C6XUL8"/>
<feature type="transmembrane region" description="Helical" evidence="1">
    <location>
        <begin position="6"/>
        <end position="27"/>
    </location>
</feature>
<organism evidence="2 3">
    <name type="scientific">Pedobacter heparinus (strain ATCC 13125 / DSM 2366 / CIP 104194 / JCM 7457 / NBRC 12017 / NCIMB 9290 / NRRL B-14731 / HIM 762-3)</name>
    <dbReference type="NCBI Taxonomy" id="485917"/>
    <lineage>
        <taxon>Bacteria</taxon>
        <taxon>Pseudomonadati</taxon>
        <taxon>Bacteroidota</taxon>
        <taxon>Sphingobacteriia</taxon>
        <taxon>Sphingobacteriales</taxon>
        <taxon>Sphingobacteriaceae</taxon>
        <taxon>Pedobacter</taxon>
    </lineage>
</organism>
<gene>
    <name evidence="2" type="ordered locus">Phep_1656</name>
</gene>
<keyword evidence="3" id="KW-1185">Reference proteome</keyword>
<dbReference type="KEGG" id="phe:Phep_1656"/>
<reference evidence="2 3" key="1">
    <citation type="journal article" date="2009" name="Stand. Genomic Sci.">
        <title>Complete genome sequence of Pedobacter heparinus type strain (HIM 762-3).</title>
        <authorList>
            <person name="Han C."/>
            <person name="Spring S."/>
            <person name="Lapidus A."/>
            <person name="Del Rio T.G."/>
            <person name="Tice H."/>
            <person name="Copeland A."/>
            <person name="Cheng J.F."/>
            <person name="Lucas S."/>
            <person name="Chen F."/>
            <person name="Nolan M."/>
            <person name="Bruce D."/>
            <person name="Goodwin L."/>
            <person name="Pitluck S."/>
            <person name="Ivanova N."/>
            <person name="Mavromatis K."/>
            <person name="Mikhailova N."/>
            <person name="Pati A."/>
            <person name="Chen A."/>
            <person name="Palaniappan K."/>
            <person name="Land M."/>
            <person name="Hauser L."/>
            <person name="Chang Y.J."/>
            <person name="Jeffries C.C."/>
            <person name="Saunders E."/>
            <person name="Chertkov O."/>
            <person name="Brettin T."/>
            <person name="Goker M."/>
            <person name="Rohde M."/>
            <person name="Bristow J."/>
            <person name="Eisen J.A."/>
            <person name="Markowitz V."/>
            <person name="Hugenholtz P."/>
            <person name="Kyrpides N.C."/>
            <person name="Klenk H.P."/>
            <person name="Detter J.C."/>
        </authorList>
    </citation>
    <scope>NUCLEOTIDE SEQUENCE [LARGE SCALE GENOMIC DNA]</scope>
    <source>
        <strain evidence="3">ATCC 13125 / DSM 2366 / CIP 104194 / JCM 7457 / NBRC 12017 / NCIMB 9290 / NRRL B-14731 / HIM 762-3</strain>
    </source>
</reference>
<sequence>MIKNFFLKPILIVGVGITLLLILKHFYLNNQKNGFSRNIVEPKLKLKNAIQMSDNIIFVGYNNQYVVIQLLKDKFHLIKTDDDLKKIDTIDLKMPKGLHTESNIYSGSLATNIYLSNPYSDVVKFKENNVELYKIKKLRFDFFKPISENSIITRAQTSENHDRRRELVKIDLKDDETNRKNFIIPKQVDGFFCNDGWLHYDKGIESIFYMYFYRGLVLCLDTNLNLKYKLKTIDTVTKAAIKIGLYKEKLKDGSSISRITQTTPTELTNRYLTTYEDKIYILSGLKADNDLTTEFNKNQPIDVYSINNGKYLYSFYIPKYKEQKVNFFQIKKNKIIAIFGTNLVTFDLKGHLI</sequence>
<dbReference type="HOGENOM" id="CLU_042391_0_0_10"/>
<accession>C6XUL8</accession>
<dbReference type="Proteomes" id="UP000000852">
    <property type="component" value="Chromosome"/>
</dbReference>
<name>C6XUL8_PEDHD</name>
<dbReference type="STRING" id="485917.Phep_1656"/>
<proteinExistence type="predicted"/>
<dbReference type="OrthoDB" id="673785at2"/>
<dbReference type="RefSeq" id="WP_015807482.1">
    <property type="nucleotide sequence ID" value="NC_013061.1"/>
</dbReference>
<evidence type="ECO:0000313" key="3">
    <source>
        <dbReference type="Proteomes" id="UP000000852"/>
    </source>
</evidence>
<protein>
    <submittedName>
        <fullName evidence="2">Uncharacterized protein</fullName>
    </submittedName>
</protein>
<keyword evidence="1" id="KW-0812">Transmembrane</keyword>
<keyword evidence="1" id="KW-1133">Transmembrane helix</keyword>
<evidence type="ECO:0000256" key="1">
    <source>
        <dbReference type="SAM" id="Phobius"/>
    </source>
</evidence>
<keyword evidence="1" id="KW-0472">Membrane</keyword>